<feature type="transmembrane region" description="Helical" evidence="8">
    <location>
        <begin position="58"/>
        <end position="78"/>
    </location>
</feature>
<dbReference type="Pfam" id="PF04239">
    <property type="entry name" value="DUF421"/>
    <property type="match status" value="1"/>
</dbReference>
<evidence type="ECO:0000256" key="7">
    <source>
        <dbReference type="SAM" id="MobiDB-lite"/>
    </source>
</evidence>
<dbReference type="Proteomes" id="UP000030901">
    <property type="component" value="Chromosome"/>
</dbReference>
<comment type="similarity">
    <text evidence="2">Belongs to the UPF0702 family.</text>
</comment>
<dbReference type="HOGENOM" id="CLU_077149_4_0_6"/>
<dbReference type="RefSeq" id="WP_039104583.1">
    <property type="nucleotide sequence ID" value="NZ_CALYQC010000073.1"/>
</dbReference>
<comment type="subcellular location">
    <subcellularLocation>
        <location evidence="1">Cell membrane</location>
        <topology evidence="1">Multi-pass membrane protein</topology>
    </subcellularLocation>
</comment>
<dbReference type="InterPro" id="IPR007353">
    <property type="entry name" value="DUF421"/>
</dbReference>
<organism evidence="11 12">
    <name type="scientific">Frischella perrara</name>
    <dbReference type="NCBI Taxonomy" id="1267021"/>
    <lineage>
        <taxon>Bacteria</taxon>
        <taxon>Pseudomonadati</taxon>
        <taxon>Pseudomonadota</taxon>
        <taxon>Gammaproteobacteria</taxon>
        <taxon>Orbales</taxon>
        <taxon>Orbaceae</taxon>
        <taxon>Frischella</taxon>
    </lineage>
</organism>
<proteinExistence type="inferred from homology"/>
<dbReference type="InterPro" id="IPR048454">
    <property type="entry name" value="YetF_N"/>
</dbReference>
<keyword evidence="3" id="KW-1003">Cell membrane</keyword>
<reference evidence="11 12" key="1">
    <citation type="journal article" date="2014" name="Appl. Environ. Microbiol.">
        <title>Gut symbionts from distinct hosts exhibit genotoxic activity via divergent colibactin biosynthetic pathways.</title>
        <authorList>
            <person name="Engel P."/>
            <person name="Vizcaino M.I."/>
            <person name="Crawford J.M."/>
        </authorList>
    </citation>
    <scope>NUCLEOTIDE SEQUENCE [LARGE SCALE GENOMIC DNA]</scope>
    <source>
        <strain evidence="11 12">PEB0191</strain>
    </source>
</reference>
<dbReference type="Pfam" id="PF20730">
    <property type="entry name" value="YetF_N"/>
    <property type="match status" value="1"/>
</dbReference>
<evidence type="ECO:0000256" key="1">
    <source>
        <dbReference type="ARBA" id="ARBA00004651"/>
    </source>
</evidence>
<sequence>MYLVEMTPKFILALIILLIYVKLSGKSQIAPMSQLDQVGSMVIGALVGGALLSPSVSAIDASCLVIIWGALLILIRYIKSKNSRLRDAIDGKPIQLVKNGHLISTNFTKANLPVRDFETLVNIQGVYSFNQLKEVWYELNGSLTIIKKGDKDIAVLVIEDSAISQNNLEQLHKDENWLNEEIKKQGYKEVSEIFCAEWFDNKLWIYPNDGVVVQPPKAHHEVRHENTLTETEDKPVKKTATKRATKPRVSKKTTPTE</sequence>
<evidence type="ECO:0000256" key="2">
    <source>
        <dbReference type="ARBA" id="ARBA00006448"/>
    </source>
</evidence>
<evidence type="ECO:0000313" key="12">
    <source>
        <dbReference type="Proteomes" id="UP000030901"/>
    </source>
</evidence>
<evidence type="ECO:0000256" key="3">
    <source>
        <dbReference type="ARBA" id="ARBA00022475"/>
    </source>
</evidence>
<evidence type="ECO:0000256" key="5">
    <source>
        <dbReference type="ARBA" id="ARBA00022989"/>
    </source>
</evidence>
<dbReference type="PANTHER" id="PTHR34582:SF6">
    <property type="entry name" value="UPF0702 TRANSMEMBRANE PROTEIN YCAP"/>
    <property type="match status" value="1"/>
</dbReference>
<evidence type="ECO:0000259" key="10">
    <source>
        <dbReference type="Pfam" id="PF20730"/>
    </source>
</evidence>
<feature type="compositionally biased region" description="Basic and acidic residues" evidence="7">
    <location>
        <begin position="220"/>
        <end position="236"/>
    </location>
</feature>
<dbReference type="AlphaFoldDB" id="A0A0A7S6W9"/>
<keyword evidence="6 8" id="KW-0472">Membrane</keyword>
<protein>
    <submittedName>
        <fullName evidence="11">Putative membrane protein</fullName>
    </submittedName>
</protein>
<dbReference type="GO" id="GO:0005886">
    <property type="term" value="C:plasma membrane"/>
    <property type="evidence" value="ECO:0007669"/>
    <property type="project" value="UniProtKB-SubCell"/>
</dbReference>
<dbReference type="OrthoDB" id="9778331at2"/>
<evidence type="ECO:0000259" key="9">
    <source>
        <dbReference type="Pfam" id="PF04239"/>
    </source>
</evidence>
<dbReference type="Gene3D" id="3.30.240.20">
    <property type="entry name" value="bsu07140 like domains"/>
    <property type="match status" value="2"/>
</dbReference>
<feature type="domain" description="YetF C-terminal" evidence="9">
    <location>
        <begin position="81"/>
        <end position="198"/>
    </location>
</feature>
<dbReference type="EMBL" id="CP009056">
    <property type="protein sequence ID" value="AJA44981.1"/>
    <property type="molecule type" value="Genomic_DNA"/>
</dbReference>
<feature type="domain" description="YetF-like N-terminal transmembrane" evidence="10">
    <location>
        <begin position="4"/>
        <end position="78"/>
    </location>
</feature>
<feature type="compositionally biased region" description="Basic residues" evidence="7">
    <location>
        <begin position="237"/>
        <end position="251"/>
    </location>
</feature>
<name>A0A0A7S6W9_FRIPE</name>
<evidence type="ECO:0000313" key="11">
    <source>
        <dbReference type="EMBL" id="AJA44981.1"/>
    </source>
</evidence>
<dbReference type="KEGG" id="fpp:FPB0191_01157"/>
<accession>A0A0A7S6W9</accession>
<evidence type="ECO:0000256" key="4">
    <source>
        <dbReference type="ARBA" id="ARBA00022692"/>
    </source>
</evidence>
<keyword evidence="5 8" id="KW-1133">Transmembrane helix</keyword>
<dbReference type="PANTHER" id="PTHR34582">
    <property type="entry name" value="UPF0702 TRANSMEMBRANE PROTEIN YCAP"/>
    <property type="match status" value="1"/>
</dbReference>
<feature type="transmembrane region" description="Helical" evidence="8">
    <location>
        <begin position="6"/>
        <end position="23"/>
    </location>
</feature>
<evidence type="ECO:0000256" key="6">
    <source>
        <dbReference type="ARBA" id="ARBA00023136"/>
    </source>
</evidence>
<keyword evidence="4 8" id="KW-0812">Transmembrane</keyword>
<dbReference type="InterPro" id="IPR023090">
    <property type="entry name" value="UPF0702_alpha/beta_dom_sf"/>
</dbReference>
<evidence type="ECO:0000256" key="8">
    <source>
        <dbReference type="SAM" id="Phobius"/>
    </source>
</evidence>
<gene>
    <name evidence="11" type="ORF">FPB0191_01157</name>
</gene>
<dbReference type="STRING" id="1267021.FPB0191_01157"/>
<keyword evidence="12" id="KW-1185">Reference proteome</keyword>
<feature type="region of interest" description="Disordered" evidence="7">
    <location>
        <begin position="220"/>
        <end position="257"/>
    </location>
</feature>